<dbReference type="SUPFAM" id="SSF47336">
    <property type="entry name" value="ACP-like"/>
    <property type="match status" value="1"/>
</dbReference>
<keyword evidence="7" id="KW-1185">Reference proteome</keyword>
<dbReference type="Pfam" id="PF00668">
    <property type="entry name" value="Condensation"/>
    <property type="match status" value="1"/>
</dbReference>
<evidence type="ECO:0000256" key="3">
    <source>
        <dbReference type="ARBA" id="ARBA00022553"/>
    </source>
</evidence>
<accession>G8XGR7</accession>
<comment type="cofactor">
    <cofactor evidence="1">
        <name>pantetheine 4'-phosphate</name>
        <dbReference type="ChEBI" id="CHEBI:47942"/>
    </cofactor>
</comment>
<dbReference type="PATRIC" id="fig|1003195.11.peg.1139"/>
<dbReference type="OrthoDB" id="2472181at2"/>
<keyword evidence="3" id="KW-0597">Phosphoprotein</keyword>
<dbReference type="GO" id="GO:0044550">
    <property type="term" value="P:secondary metabolite biosynthetic process"/>
    <property type="evidence" value="ECO:0007669"/>
    <property type="project" value="TreeGrafter"/>
</dbReference>
<dbReference type="Pfam" id="PF13193">
    <property type="entry name" value="AMP-binding_C"/>
    <property type="match status" value="1"/>
</dbReference>
<evidence type="ECO:0000313" key="6">
    <source>
        <dbReference type="EMBL" id="AEW98744.1"/>
    </source>
</evidence>
<dbReference type="PANTHER" id="PTHR45527">
    <property type="entry name" value="NONRIBOSOMAL PEPTIDE SYNTHETASE"/>
    <property type="match status" value="1"/>
</dbReference>
<dbReference type="SMART" id="SM00824">
    <property type="entry name" value="PKS_TE"/>
    <property type="match status" value="1"/>
</dbReference>
<dbReference type="Gene3D" id="2.30.38.10">
    <property type="entry name" value="Luciferase, Domain 3"/>
    <property type="match status" value="1"/>
</dbReference>
<dbReference type="PROSITE" id="PS50075">
    <property type="entry name" value="CARRIER"/>
    <property type="match status" value="1"/>
</dbReference>
<dbReference type="RefSeq" id="WP_014151629.1">
    <property type="nucleotide sequence ID" value="NC_016113.1"/>
</dbReference>
<dbReference type="SMART" id="SM00823">
    <property type="entry name" value="PKS_PP"/>
    <property type="match status" value="1"/>
</dbReference>
<feature type="region of interest" description="Disordered" evidence="4">
    <location>
        <begin position="1"/>
        <end position="40"/>
    </location>
</feature>
<dbReference type="InterPro" id="IPR036736">
    <property type="entry name" value="ACP-like_sf"/>
</dbReference>
<dbReference type="InterPro" id="IPR025110">
    <property type="entry name" value="AMP-bd_C"/>
</dbReference>
<dbReference type="InterPro" id="IPR029058">
    <property type="entry name" value="AB_hydrolase_fold"/>
</dbReference>
<dbReference type="Gene3D" id="1.10.1200.10">
    <property type="entry name" value="ACP-like"/>
    <property type="match status" value="1"/>
</dbReference>
<dbReference type="InterPro" id="IPR001031">
    <property type="entry name" value="Thioesterase"/>
</dbReference>
<geneLocation type="plasmid" evidence="6 7">
    <name>pSCATT</name>
</geneLocation>
<organism evidence="6 7">
    <name type="scientific">Streptantibioticus cattleyicolor (strain ATCC 35852 / DSM 46488 / JCM 4925 / NBRC 14057 / NRRL 8057)</name>
    <name type="common">Streptomyces cattleya</name>
    <dbReference type="NCBI Taxonomy" id="1003195"/>
    <lineage>
        <taxon>Bacteria</taxon>
        <taxon>Bacillati</taxon>
        <taxon>Actinomycetota</taxon>
        <taxon>Actinomycetes</taxon>
        <taxon>Kitasatosporales</taxon>
        <taxon>Streptomycetaceae</taxon>
        <taxon>Streptantibioticus</taxon>
    </lineage>
</organism>
<dbReference type="InterPro" id="IPR010071">
    <property type="entry name" value="AA_adenyl_dom"/>
</dbReference>
<dbReference type="SUPFAM" id="SSF56801">
    <property type="entry name" value="Acetyl-CoA synthetase-like"/>
    <property type="match status" value="1"/>
</dbReference>
<dbReference type="HOGENOM" id="CLU_000022_2_13_11"/>
<dbReference type="Gene3D" id="3.40.50.980">
    <property type="match status" value="2"/>
</dbReference>
<dbReference type="Pfam" id="PF00501">
    <property type="entry name" value="AMP-binding"/>
    <property type="match status" value="1"/>
</dbReference>
<dbReference type="CDD" id="cd19531">
    <property type="entry name" value="LCL_NRPS-like"/>
    <property type="match status" value="1"/>
</dbReference>
<evidence type="ECO:0000256" key="4">
    <source>
        <dbReference type="SAM" id="MobiDB-lite"/>
    </source>
</evidence>
<protein>
    <submittedName>
        <fullName evidence="6">Amino acid adenylation domain protein</fullName>
    </submittedName>
</protein>
<dbReference type="InterPro" id="IPR020802">
    <property type="entry name" value="TesA-like"/>
</dbReference>
<evidence type="ECO:0000259" key="5">
    <source>
        <dbReference type="PROSITE" id="PS50075"/>
    </source>
</evidence>
<keyword evidence="2" id="KW-0596">Phosphopantetheine</keyword>
<dbReference type="GO" id="GO:0031177">
    <property type="term" value="F:phosphopantetheine binding"/>
    <property type="evidence" value="ECO:0007669"/>
    <property type="project" value="InterPro"/>
</dbReference>
<dbReference type="InterPro" id="IPR001242">
    <property type="entry name" value="Condensation_dom"/>
</dbReference>
<evidence type="ECO:0000256" key="1">
    <source>
        <dbReference type="ARBA" id="ARBA00001957"/>
    </source>
</evidence>
<dbReference type="KEGG" id="scy:SCATT_p05510"/>
<dbReference type="Gene3D" id="3.30.300.30">
    <property type="match status" value="1"/>
</dbReference>
<dbReference type="FunFam" id="2.30.38.10:FF:000001">
    <property type="entry name" value="Non-ribosomal peptide synthetase PvdI"/>
    <property type="match status" value="1"/>
</dbReference>
<dbReference type="InterPro" id="IPR045851">
    <property type="entry name" value="AMP-bd_C_sf"/>
</dbReference>
<dbReference type="EMBL" id="CP003229">
    <property type="protein sequence ID" value="AEW98744.1"/>
    <property type="molecule type" value="Genomic_DNA"/>
</dbReference>
<evidence type="ECO:0000313" key="7">
    <source>
        <dbReference type="Proteomes" id="UP000007842"/>
    </source>
</evidence>
<dbReference type="GO" id="GO:0003824">
    <property type="term" value="F:catalytic activity"/>
    <property type="evidence" value="ECO:0007669"/>
    <property type="project" value="InterPro"/>
</dbReference>
<dbReference type="Proteomes" id="UP000007842">
    <property type="component" value="Plasmid pSCATT"/>
</dbReference>
<feature type="compositionally biased region" description="Low complexity" evidence="4">
    <location>
        <begin position="19"/>
        <end position="31"/>
    </location>
</feature>
<proteinExistence type="predicted"/>
<dbReference type="InterPro" id="IPR000873">
    <property type="entry name" value="AMP-dep_synth/lig_dom"/>
</dbReference>
<dbReference type="Gene3D" id="3.30.559.10">
    <property type="entry name" value="Chloramphenicol acetyltransferase-like domain"/>
    <property type="match status" value="1"/>
</dbReference>
<dbReference type="SUPFAM" id="SSF52777">
    <property type="entry name" value="CoA-dependent acyltransferases"/>
    <property type="match status" value="2"/>
</dbReference>
<dbReference type="InterPro" id="IPR009081">
    <property type="entry name" value="PP-bd_ACP"/>
</dbReference>
<dbReference type="KEGG" id="sct:SCAT_p1180"/>
<dbReference type="InterPro" id="IPR020845">
    <property type="entry name" value="AMP-binding_CS"/>
</dbReference>
<dbReference type="CDD" id="cd05930">
    <property type="entry name" value="A_NRPS"/>
    <property type="match status" value="1"/>
</dbReference>
<gene>
    <name evidence="6" type="ordered locus">SCATT_p05510</name>
</gene>
<dbReference type="GO" id="GO:0017000">
    <property type="term" value="P:antibiotic biosynthetic process"/>
    <property type="evidence" value="ECO:0007669"/>
    <property type="project" value="UniProtKB-ARBA"/>
</dbReference>
<dbReference type="Gene3D" id="3.30.559.30">
    <property type="entry name" value="Nonribosomal peptide synthetase, condensation domain"/>
    <property type="match status" value="1"/>
</dbReference>
<dbReference type="Pfam" id="PF00550">
    <property type="entry name" value="PP-binding"/>
    <property type="match status" value="1"/>
</dbReference>
<sequence>MSAIPTFQQTTSTARHRPAAAADAGTPDNAAPRTDGVTTAPLSMSQQRLWVLAQLEGANEAYNEPMAFRLRGPLDGTVLARAFDALTARHAALRTRLVAQDGEVVQWIEPPGTGFPLPVEELADDPDAERRLAELVRKEAVTPFDLDRAPLARGRLVVLGADDHVLLVTVHHIVFDGWSQQLMLSELGALYAAGLRGEDPGLPPLPLTYADYARRQHAWMASPEPAAHADHWTRSLAGAPPLLELPTDRPRPAEQDYRGGRVSVRLDQRLTADLTALARRHRVTLYSTILTGWSILLSRLSGQTDIVVGAPTANRGGDDVKGIIGFFVNTLALRVDLTDAPTGGQLLTRVRQVLRDGLRHVDLPFERVVELVNPPRSAAHTPLVQTMFAWIPALDGQLRLPDVTVEPLDIEHAPAKFDLALALAEENGCVVGSLDYATALFDHATVERYARYLLRVLTQLAAEPDRPVTELSLLDAAERQEVLARSGAARDTAVPSAGPGLVERFEAQVRTRPGADAVVAGGERLDYAALDRRANRLAHALIARGAGPDQVVGVHAGRTVDLVVGVLGVLKAGAAWLPLDPGQPAARLAAMVADAAPVLVLSDAAAPADGWLPLTAVEAEGDRTDAPGVSVTDDHLAYVIYTSGSTGRPKGVAVTHRSVRNLFDHWLHRIGAAPGEAASAWSSIGFDASVHELLMPLTTGAALHLVPDELRGDPRALLDWMRQHHVTQAFLPPAYVKWIDEDPETRLAGLPLRKLLTGVEPLPEAALHRMCRLLPGLRVLYGYGPTEATLYATVHDDFRPLERQCPIGRPLPGARMYLLDERLEPVPDGVPGEIFLGGAALARGYLHRPDLTEERFLPDPFLPGERLYRTGDLARRLPDGTAMYLGRRDDQVKLRGFRIEPGEVEAALREVPGVTEAVVLTDEDAAGQPRLVAGVGRGAAEPRPPHEWRAELSRRLPDYMIPAVFVELPRLPLNHSGKVDRAALRELARTAHPAQVNTTTPRDHVEMALHRIWRRLLLHPAIGVRDDFFDIGGTSISAIKLSHAVEAEFGTPLPIRDIMLHPTIEAQAGRVRQGAGSRPAGGSLIEFRPGAGKRRVVCVHPAGGTAFCYLPLAAALPEDTGVCGIQSPGIEAGEEPLPTVEAMARTYLELVAPRPDETLVLCGLSYGGLVAHEMGRLLAASGHPSVTVVLLDTHGTEDAAARAAIEPVDAAEFRDKLVRFNGMYPGIDDAQIDRYHRIYNHNRTTARDFEPRPSAARLLFVQAAADVTDEAEGAAVRDFWRRRADGGFTVEPVDCGHWDLLESAALPRIAQLIAAELARGPATPSSVPTGPSAALEA</sequence>
<reference evidence="7" key="1">
    <citation type="submission" date="2011-12" db="EMBL/GenBank/DDBJ databases">
        <title>Complete genome sequence of Streptomyces cattleya strain DSM 46488.</title>
        <authorList>
            <person name="Ou H.-Y."/>
            <person name="Li P."/>
            <person name="Zhao C."/>
            <person name="O'Hagan D."/>
            <person name="Deng Z."/>
        </authorList>
    </citation>
    <scope>NUCLEOTIDE SEQUENCE [LARGE SCALE GENOMIC DNA]</scope>
    <source>
        <strain evidence="7">ATCC 35852 / DSM 46488 / JCM 4925 / NBRC 14057 / NRRL 8057</strain>
        <plasmid evidence="7">Plasmid pSCATT</plasmid>
    </source>
</reference>
<dbReference type="GO" id="GO:0008610">
    <property type="term" value="P:lipid biosynthetic process"/>
    <property type="evidence" value="ECO:0007669"/>
    <property type="project" value="UniProtKB-ARBA"/>
</dbReference>
<dbReference type="InterPro" id="IPR023213">
    <property type="entry name" value="CAT-like_dom_sf"/>
</dbReference>
<dbReference type="PANTHER" id="PTHR45527:SF1">
    <property type="entry name" value="FATTY ACID SYNTHASE"/>
    <property type="match status" value="1"/>
</dbReference>
<dbReference type="GO" id="GO:0005737">
    <property type="term" value="C:cytoplasm"/>
    <property type="evidence" value="ECO:0007669"/>
    <property type="project" value="TreeGrafter"/>
</dbReference>
<dbReference type="SUPFAM" id="SSF53474">
    <property type="entry name" value="alpha/beta-Hydrolases"/>
    <property type="match status" value="1"/>
</dbReference>
<name>F8JJD5_STREN</name>
<accession>F8JJD5</accession>
<dbReference type="PROSITE" id="PS00455">
    <property type="entry name" value="AMP_BINDING"/>
    <property type="match status" value="1"/>
</dbReference>
<dbReference type="GO" id="GO:0043041">
    <property type="term" value="P:amino acid activation for nonribosomal peptide biosynthetic process"/>
    <property type="evidence" value="ECO:0007669"/>
    <property type="project" value="TreeGrafter"/>
</dbReference>
<dbReference type="Gene3D" id="3.40.50.1820">
    <property type="entry name" value="alpha/beta hydrolase"/>
    <property type="match status" value="1"/>
</dbReference>
<dbReference type="FunFam" id="3.40.50.980:FF:000001">
    <property type="entry name" value="Non-ribosomal peptide synthetase"/>
    <property type="match status" value="1"/>
</dbReference>
<feature type="domain" description="Carrier" evidence="5">
    <location>
        <begin position="1000"/>
        <end position="1075"/>
    </location>
</feature>
<dbReference type="NCBIfam" id="TIGR01733">
    <property type="entry name" value="AA-adenyl-dom"/>
    <property type="match status" value="1"/>
</dbReference>
<feature type="compositionally biased region" description="Polar residues" evidence="4">
    <location>
        <begin position="1"/>
        <end position="12"/>
    </location>
</feature>
<evidence type="ECO:0000256" key="2">
    <source>
        <dbReference type="ARBA" id="ARBA00022450"/>
    </source>
</evidence>
<dbReference type="Pfam" id="PF00975">
    <property type="entry name" value="Thioesterase"/>
    <property type="match status" value="1"/>
</dbReference>
<dbReference type="InterPro" id="IPR020806">
    <property type="entry name" value="PKS_PP-bd"/>
</dbReference>
<keyword evidence="6" id="KW-0614">Plasmid</keyword>